<keyword evidence="4 10" id="KW-0067">ATP-binding</keyword>
<evidence type="ECO:0000256" key="3">
    <source>
        <dbReference type="ARBA" id="ARBA00022741"/>
    </source>
</evidence>
<evidence type="ECO:0000256" key="2">
    <source>
        <dbReference type="ARBA" id="ARBA00022692"/>
    </source>
</evidence>
<accession>A0ABY1LTQ9</accession>
<reference evidence="10 11" key="1">
    <citation type="submission" date="2017-04" db="EMBL/GenBank/DDBJ databases">
        <authorList>
            <person name="Varghese N."/>
            <person name="Submissions S."/>
        </authorList>
    </citation>
    <scope>NUCLEOTIDE SEQUENCE [LARGE SCALE GENOMIC DNA]</scope>
    <source>
        <strain evidence="10 11">J12</strain>
    </source>
</reference>
<dbReference type="InterPro" id="IPR036640">
    <property type="entry name" value="ABC1_TM_sf"/>
</dbReference>
<evidence type="ECO:0000256" key="6">
    <source>
        <dbReference type="ARBA" id="ARBA00023136"/>
    </source>
</evidence>
<evidence type="ECO:0000256" key="5">
    <source>
        <dbReference type="ARBA" id="ARBA00022989"/>
    </source>
</evidence>
<feature type="domain" description="ABC transmembrane type-1" evidence="9">
    <location>
        <begin position="39"/>
        <end position="319"/>
    </location>
</feature>
<dbReference type="Gene3D" id="3.40.50.300">
    <property type="entry name" value="P-loop containing nucleotide triphosphate hydrolases"/>
    <property type="match status" value="1"/>
</dbReference>
<dbReference type="Pfam" id="PF00005">
    <property type="entry name" value="ABC_tran"/>
    <property type="match status" value="1"/>
</dbReference>
<dbReference type="InterPro" id="IPR039421">
    <property type="entry name" value="Type_1_exporter"/>
</dbReference>
<evidence type="ECO:0000259" key="8">
    <source>
        <dbReference type="PROSITE" id="PS50893"/>
    </source>
</evidence>
<feature type="transmembrane region" description="Helical" evidence="7">
    <location>
        <begin position="255"/>
        <end position="283"/>
    </location>
</feature>
<dbReference type="SUPFAM" id="SSF52540">
    <property type="entry name" value="P-loop containing nucleoside triphosphate hydrolases"/>
    <property type="match status" value="1"/>
</dbReference>
<comment type="caution">
    <text evidence="10">The sequence shown here is derived from an EMBL/GenBank/DDBJ whole genome shotgun (WGS) entry which is preliminary data.</text>
</comment>
<proteinExistence type="predicted"/>
<dbReference type="SMART" id="SM00382">
    <property type="entry name" value="AAA"/>
    <property type="match status" value="1"/>
</dbReference>
<dbReference type="PROSITE" id="PS50893">
    <property type="entry name" value="ABC_TRANSPORTER_2"/>
    <property type="match status" value="1"/>
</dbReference>
<dbReference type="InterPro" id="IPR017871">
    <property type="entry name" value="ABC_transporter-like_CS"/>
</dbReference>
<keyword evidence="3" id="KW-0547">Nucleotide-binding</keyword>
<feature type="transmembrane region" description="Helical" evidence="7">
    <location>
        <begin position="73"/>
        <end position="97"/>
    </location>
</feature>
<evidence type="ECO:0000313" key="10">
    <source>
        <dbReference type="EMBL" id="SMF01547.1"/>
    </source>
</evidence>
<evidence type="ECO:0000259" key="9">
    <source>
        <dbReference type="PROSITE" id="PS50929"/>
    </source>
</evidence>
<dbReference type="GO" id="GO:0005524">
    <property type="term" value="F:ATP binding"/>
    <property type="evidence" value="ECO:0007669"/>
    <property type="project" value="UniProtKB-KW"/>
</dbReference>
<keyword evidence="5 7" id="KW-1133">Transmembrane helix</keyword>
<dbReference type="Gene3D" id="1.20.1560.10">
    <property type="entry name" value="ABC transporter type 1, transmembrane domain"/>
    <property type="match status" value="1"/>
</dbReference>
<evidence type="ECO:0000256" key="4">
    <source>
        <dbReference type="ARBA" id="ARBA00022840"/>
    </source>
</evidence>
<dbReference type="InterPro" id="IPR027417">
    <property type="entry name" value="P-loop_NTPase"/>
</dbReference>
<keyword evidence="2 7" id="KW-0812">Transmembrane</keyword>
<feature type="domain" description="ABC transporter" evidence="8">
    <location>
        <begin position="352"/>
        <end position="587"/>
    </location>
</feature>
<evidence type="ECO:0000256" key="7">
    <source>
        <dbReference type="SAM" id="Phobius"/>
    </source>
</evidence>
<gene>
    <name evidence="10" type="ORF">SAMN02744124_00835</name>
</gene>
<keyword evidence="11" id="KW-1185">Reference proteome</keyword>
<dbReference type="PROSITE" id="PS00211">
    <property type="entry name" value="ABC_TRANSPORTER_1"/>
    <property type="match status" value="1"/>
</dbReference>
<dbReference type="Proteomes" id="UP000192939">
    <property type="component" value="Unassembled WGS sequence"/>
</dbReference>
<evidence type="ECO:0000256" key="1">
    <source>
        <dbReference type="ARBA" id="ARBA00004651"/>
    </source>
</evidence>
<dbReference type="PROSITE" id="PS50929">
    <property type="entry name" value="ABC_TM1F"/>
    <property type="match status" value="1"/>
</dbReference>
<keyword evidence="6 7" id="KW-0472">Membrane</keyword>
<dbReference type="CDD" id="cd07346">
    <property type="entry name" value="ABC_6TM_exporters"/>
    <property type="match status" value="1"/>
</dbReference>
<dbReference type="Pfam" id="PF00664">
    <property type="entry name" value="ABC_membrane"/>
    <property type="match status" value="1"/>
</dbReference>
<protein>
    <submittedName>
        <fullName evidence="10">ATP-binding cassette, subfamily B</fullName>
    </submittedName>
</protein>
<sequence length="595" mass="66353">MADQSVASQSGKRRTRPLGHYREMLEKYVFTQRKLLIKMAALLLISIALQLINPQVIRYFIDTAQGEGSLKPLYIAAGLFIGFSLVQQLVSVCASYFSENLGWTTTNKLRADLVRHCLSLDMSFHKSNTSGSLIERVDGDVNALANFFSSFLIHMIGNLLLMTGILLLLFRESIWIGAAMSLFVVGAIFMIRKIREFMVPVWTKWRAQNAELYGFIGEQLEGTEDTRANGAAGYVLERFYAMARRMLPVRVRASVGFGMMWGTTILVFALGNAAAFLVCAWLWRRGELTIGSIYLVFYYTELLAQPIEKIRTQLDDLQKADASLIRVRDLLNTKSRITDGPGAPLPKGPLSVKIDRLTFSYEEEGEPTLQNIDLMLKPGETLGLLGRTGSGKSTLARLLLRFYDPQQGKIELSGIDIRECKLHELRSKVAMVTQNIEIMEGTVRDNLALFDESIRDEDIIAVLNELGLQEWYAALPDGLDTVLSSGGGSLSAGEAQLLAFARVFLTNPGLVILDEASSRLDPLTEQRIETAINRLLESRTCMMIAHRLSTVQRADHILILENGRIVEYGPRKELAADPSSRFSRMLSVGLEEVLA</sequence>
<dbReference type="PANTHER" id="PTHR43394:SF1">
    <property type="entry name" value="ATP-BINDING CASSETTE SUB-FAMILY B MEMBER 10, MITOCHONDRIAL"/>
    <property type="match status" value="1"/>
</dbReference>
<dbReference type="PANTHER" id="PTHR43394">
    <property type="entry name" value="ATP-DEPENDENT PERMEASE MDL1, MITOCHONDRIAL"/>
    <property type="match status" value="1"/>
</dbReference>
<dbReference type="InterPro" id="IPR003439">
    <property type="entry name" value="ABC_transporter-like_ATP-bd"/>
</dbReference>
<feature type="transmembrane region" description="Helical" evidence="7">
    <location>
        <begin position="174"/>
        <end position="191"/>
    </location>
</feature>
<feature type="transmembrane region" description="Helical" evidence="7">
    <location>
        <begin position="143"/>
        <end position="168"/>
    </location>
</feature>
<comment type="subcellular location">
    <subcellularLocation>
        <location evidence="1">Cell membrane</location>
        <topology evidence="1">Multi-pass membrane protein</topology>
    </subcellularLocation>
</comment>
<dbReference type="SUPFAM" id="SSF90123">
    <property type="entry name" value="ABC transporter transmembrane region"/>
    <property type="match status" value="1"/>
</dbReference>
<dbReference type="InterPro" id="IPR003593">
    <property type="entry name" value="AAA+_ATPase"/>
</dbReference>
<feature type="transmembrane region" description="Helical" evidence="7">
    <location>
        <begin position="35"/>
        <end position="53"/>
    </location>
</feature>
<evidence type="ECO:0000313" key="11">
    <source>
        <dbReference type="Proteomes" id="UP000192939"/>
    </source>
</evidence>
<organism evidence="10 11">
    <name type="scientific">Paenibacillus barengoltzii J12</name>
    <dbReference type="NCBI Taxonomy" id="935846"/>
    <lineage>
        <taxon>Bacteria</taxon>
        <taxon>Bacillati</taxon>
        <taxon>Bacillota</taxon>
        <taxon>Bacilli</taxon>
        <taxon>Bacillales</taxon>
        <taxon>Paenibacillaceae</taxon>
        <taxon>Paenibacillus</taxon>
    </lineage>
</organism>
<name>A0ABY1LTQ9_9BACL</name>
<dbReference type="InterPro" id="IPR011527">
    <property type="entry name" value="ABC1_TM_dom"/>
</dbReference>
<dbReference type="EMBL" id="FXAE01000005">
    <property type="protein sequence ID" value="SMF01547.1"/>
    <property type="molecule type" value="Genomic_DNA"/>
</dbReference>